<dbReference type="InParanoid" id="W4K0J8"/>
<dbReference type="STRING" id="747525.W4K0J8"/>
<feature type="region of interest" description="Disordered" evidence="2">
    <location>
        <begin position="110"/>
        <end position="129"/>
    </location>
</feature>
<dbReference type="PANTHER" id="PTHR13056">
    <property type="entry name" value="VACUOLAR FUSION PROTEIN CCZ1 HOMOLOG-RELATED"/>
    <property type="match status" value="1"/>
</dbReference>
<dbReference type="OrthoDB" id="240546at2759"/>
<sequence>MSRLPPALLYLTIYNPALKPIGPVAEDDEDAEEQAHILFYTARERAVSRDKMLRQVGLAKALIKFSEMFSPDEACENVHSQSRRMIIFSPEPDFWIHACVELAKTPRQAAPSKVKGKGKAKGQDKDKAKAKDVEVGYDYHDGSVHDDEIRSQLLRAYEHFKLVHGSFSSILEDFGQQALELQIERFFTVWAWNWDIEQDADFGAHLGMPLHPMSKILVPLFDEFASQIPSLNDTAPFILVPPYIIPSTSFTKCEHPLTLPLYLLTRIPPPLPPSPTPPKETPISTVPDNSDKSRPTSVSGFLSLGQTMDVRKWTWPGYLTFGKPGGGKGVDEEVPNQEPHLKEPQADTGNDVSKLTVDSLQIDTESLHDAMSSIAIPVGEDAPQADSTETIPSLIPSPHTPLDDNLLATTTDETPHLSANISSNTMDEGSHDTLSNEHNDSHVSSSPSNSIPSSPPSPALPNTSPSPMIPASPSSSHGTLSPSVPTPSLSSIFVYLALPNQPQKTMRQQVFYLIVSDDSSSFAFHSNLLVNQKDQLAFAFVARTDHEYSDEELFIIYQGASTLLTSIQSHIADEDIKTHVVSHENAEKSLISATKILQPKDKHIIDTGHGITVSSPDFASRSEHLYQGRQLISAPDILEVFSRTQGAQHWHIARREPGGTMLQFMEVYRKETSLVDVDNELSEVVRRFREVT</sequence>
<dbReference type="InterPro" id="IPR013176">
    <property type="entry name" value="Ccz1"/>
</dbReference>
<gene>
    <name evidence="4" type="ORF">HETIRDRAFT_104188</name>
</gene>
<dbReference type="PANTHER" id="PTHR13056:SF0">
    <property type="entry name" value="VACUOLAR FUSION PROTEIN CCZ1 HOMOLOG-RELATED"/>
    <property type="match status" value="1"/>
</dbReference>
<feature type="compositionally biased region" description="Low complexity" evidence="2">
    <location>
        <begin position="460"/>
        <end position="483"/>
    </location>
</feature>
<dbReference type="Proteomes" id="UP000030671">
    <property type="component" value="Unassembled WGS sequence"/>
</dbReference>
<dbReference type="KEGG" id="hir:HETIRDRAFT_104188"/>
<accession>W4K0J8</accession>
<evidence type="ECO:0000313" key="5">
    <source>
        <dbReference type="Proteomes" id="UP000030671"/>
    </source>
</evidence>
<feature type="compositionally biased region" description="Basic and acidic residues" evidence="2">
    <location>
        <begin position="428"/>
        <end position="441"/>
    </location>
</feature>
<keyword evidence="5" id="KW-1185">Reference proteome</keyword>
<protein>
    <recommendedName>
        <fullName evidence="3">CCZ1/INTU/HSP4 first Longin domain-containing protein</fullName>
    </recommendedName>
</protein>
<dbReference type="AlphaFoldDB" id="W4K0J8"/>
<evidence type="ECO:0000259" key="3">
    <source>
        <dbReference type="Pfam" id="PF19031"/>
    </source>
</evidence>
<organism evidence="4 5">
    <name type="scientific">Heterobasidion irregulare (strain TC 32-1)</name>
    <dbReference type="NCBI Taxonomy" id="747525"/>
    <lineage>
        <taxon>Eukaryota</taxon>
        <taxon>Fungi</taxon>
        <taxon>Dikarya</taxon>
        <taxon>Basidiomycota</taxon>
        <taxon>Agaricomycotina</taxon>
        <taxon>Agaricomycetes</taxon>
        <taxon>Russulales</taxon>
        <taxon>Bondarzewiaceae</taxon>
        <taxon>Heterobasidion</taxon>
        <taxon>Heterobasidion annosum species complex</taxon>
    </lineage>
</organism>
<comment type="similarity">
    <text evidence="1">Belongs to the CCZ1 family.</text>
</comment>
<dbReference type="GO" id="GO:0016192">
    <property type="term" value="P:vesicle-mediated transport"/>
    <property type="evidence" value="ECO:0007669"/>
    <property type="project" value="InterPro"/>
</dbReference>
<feature type="region of interest" description="Disordered" evidence="2">
    <location>
        <begin position="324"/>
        <end position="351"/>
    </location>
</feature>
<evidence type="ECO:0000313" key="4">
    <source>
        <dbReference type="EMBL" id="ETW78845.1"/>
    </source>
</evidence>
<dbReference type="EMBL" id="KI925461">
    <property type="protein sequence ID" value="ETW78845.1"/>
    <property type="molecule type" value="Genomic_DNA"/>
</dbReference>
<feature type="domain" description="CCZ1/INTU/HSP4 first Longin" evidence="3">
    <location>
        <begin position="27"/>
        <end position="165"/>
    </location>
</feature>
<proteinExistence type="inferred from homology"/>
<feature type="compositionally biased region" description="Polar residues" evidence="2">
    <location>
        <begin position="407"/>
        <end position="427"/>
    </location>
</feature>
<dbReference type="InterPro" id="IPR043987">
    <property type="entry name" value="CCZ1/INTU/HSP4_longin_1"/>
</dbReference>
<reference evidence="4 5" key="1">
    <citation type="journal article" date="2012" name="New Phytol.">
        <title>Insight into trade-off between wood decay and parasitism from the genome of a fungal forest pathogen.</title>
        <authorList>
            <person name="Olson A."/>
            <person name="Aerts A."/>
            <person name="Asiegbu F."/>
            <person name="Belbahri L."/>
            <person name="Bouzid O."/>
            <person name="Broberg A."/>
            <person name="Canback B."/>
            <person name="Coutinho P.M."/>
            <person name="Cullen D."/>
            <person name="Dalman K."/>
            <person name="Deflorio G."/>
            <person name="van Diepen L.T."/>
            <person name="Dunand C."/>
            <person name="Duplessis S."/>
            <person name="Durling M."/>
            <person name="Gonthier P."/>
            <person name="Grimwood J."/>
            <person name="Fossdal C.G."/>
            <person name="Hansson D."/>
            <person name="Henrissat B."/>
            <person name="Hietala A."/>
            <person name="Himmelstrand K."/>
            <person name="Hoffmeister D."/>
            <person name="Hogberg N."/>
            <person name="James T.Y."/>
            <person name="Karlsson M."/>
            <person name="Kohler A."/>
            <person name="Kues U."/>
            <person name="Lee Y.H."/>
            <person name="Lin Y.C."/>
            <person name="Lind M."/>
            <person name="Lindquist E."/>
            <person name="Lombard V."/>
            <person name="Lucas S."/>
            <person name="Lunden K."/>
            <person name="Morin E."/>
            <person name="Murat C."/>
            <person name="Park J."/>
            <person name="Raffaello T."/>
            <person name="Rouze P."/>
            <person name="Salamov A."/>
            <person name="Schmutz J."/>
            <person name="Solheim H."/>
            <person name="Stahlberg J."/>
            <person name="Velez H."/>
            <person name="de Vries R.P."/>
            <person name="Wiebenga A."/>
            <person name="Woodward S."/>
            <person name="Yakovlev I."/>
            <person name="Garbelotto M."/>
            <person name="Martin F."/>
            <person name="Grigoriev I.V."/>
            <person name="Stenlid J."/>
        </authorList>
    </citation>
    <scope>NUCLEOTIDE SEQUENCE [LARGE SCALE GENOMIC DNA]</scope>
    <source>
        <strain evidence="4 5">TC 32-1</strain>
    </source>
</reference>
<dbReference type="Pfam" id="PF19031">
    <property type="entry name" value="Intu_longin_1"/>
    <property type="match status" value="1"/>
</dbReference>
<feature type="compositionally biased region" description="Pro residues" evidence="2">
    <location>
        <begin position="270"/>
        <end position="280"/>
    </location>
</feature>
<evidence type="ECO:0000256" key="1">
    <source>
        <dbReference type="ARBA" id="ARBA00005352"/>
    </source>
</evidence>
<feature type="region of interest" description="Disordered" evidence="2">
    <location>
        <begin position="270"/>
        <end position="298"/>
    </location>
</feature>
<dbReference type="RefSeq" id="XP_009549144.1">
    <property type="nucleotide sequence ID" value="XM_009550849.1"/>
</dbReference>
<dbReference type="GeneID" id="20665976"/>
<feature type="region of interest" description="Disordered" evidence="2">
    <location>
        <begin position="378"/>
        <end position="483"/>
    </location>
</feature>
<dbReference type="GO" id="GO:0035658">
    <property type="term" value="C:Mon1-Ccz1 complex"/>
    <property type="evidence" value="ECO:0007669"/>
    <property type="project" value="InterPro"/>
</dbReference>
<dbReference type="eggNOG" id="KOG2622">
    <property type="taxonomic scope" value="Eukaryota"/>
</dbReference>
<name>W4K0J8_HETIT</name>
<dbReference type="HOGENOM" id="CLU_012738_0_0_1"/>
<evidence type="ECO:0000256" key="2">
    <source>
        <dbReference type="SAM" id="MobiDB-lite"/>
    </source>
</evidence>